<sequence length="329" mass="35343">MAALLLAVTAGPTLAQWLASSPQEQALDEIAFSDIRRSLETGLDDVQSLFVASGGRVLFEYHRDGQPDALRDVQSVAKSALSTLVGIALTRGHLASVDQAVLDLMPEWETANMDPRARQITVRHLLTMTAGFDTRVAPTPSADPLSKRLWARPLAHTPGSSFAYDNGAVPILAAVLERAVDMPLPQYAREHLVAPLGMHEPVYGPTSARMRTQDMAKLGQLHLQEGRWNGAQLVAADYIGSATTPRNAGGPPVGLSYGYMWWSAPSQASRPTFLASGFGGQFIWVNPATELVVAGTSTVSPQSAARGQLLRLIRNEVFAAAQKRRKDGG</sequence>
<reference evidence="2" key="1">
    <citation type="submission" date="2023-01" db="EMBL/GenBank/DDBJ databases">
        <title>Xenophilus mangrovi sp. nov., isolated from soil of Mangrove nature reserve.</title>
        <authorList>
            <person name="Xu S."/>
            <person name="Liu Z."/>
            <person name="Xu Y."/>
        </authorList>
    </citation>
    <scope>NUCLEOTIDE SEQUENCE</scope>
    <source>
        <strain evidence="2">YW8</strain>
    </source>
</reference>
<feature type="domain" description="Beta-lactamase-related" evidence="1">
    <location>
        <begin position="51"/>
        <end position="307"/>
    </location>
</feature>
<dbReference type="GO" id="GO:0016787">
    <property type="term" value="F:hydrolase activity"/>
    <property type="evidence" value="ECO:0007669"/>
    <property type="project" value="UniProtKB-KW"/>
</dbReference>
<dbReference type="PANTHER" id="PTHR43283">
    <property type="entry name" value="BETA-LACTAMASE-RELATED"/>
    <property type="match status" value="1"/>
</dbReference>
<dbReference type="InterPro" id="IPR001466">
    <property type="entry name" value="Beta-lactam-related"/>
</dbReference>
<dbReference type="SUPFAM" id="SSF56601">
    <property type="entry name" value="beta-lactamase/transpeptidase-like"/>
    <property type="match status" value="1"/>
</dbReference>
<proteinExistence type="predicted"/>
<protein>
    <submittedName>
        <fullName evidence="2">Serine hydrolase</fullName>
    </submittedName>
</protein>
<comment type="caution">
    <text evidence="2">The sequence shown here is derived from an EMBL/GenBank/DDBJ whole genome shotgun (WGS) entry which is preliminary data.</text>
</comment>
<evidence type="ECO:0000259" key="1">
    <source>
        <dbReference type="Pfam" id="PF00144"/>
    </source>
</evidence>
<dbReference type="InterPro" id="IPR012338">
    <property type="entry name" value="Beta-lactam/transpept-like"/>
</dbReference>
<name>A0AAE3SZ84_9BURK</name>
<dbReference type="Proteomes" id="UP001212602">
    <property type="component" value="Unassembled WGS sequence"/>
</dbReference>
<evidence type="ECO:0000313" key="2">
    <source>
        <dbReference type="EMBL" id="MDA7416897.1"/>
    </source>
</evidence>
<gene>
    <name evidence="2" type="ORF">PGB34_11020</name>
</gene>
<dbReference type="PANTHER" id="PTHR43283:SF7">
    <property type="entry name" value="BETA-LACTAMASE-RELATED DOMAIN-CONTAINING PROTEIN"/>
    <property type="match status" value="1"/>
</dbReference>
<dbReference type="AlphaFoldDB" id="A0AAE3SZ84"/>
<keyword evidence="3" id="KW-1185">Reference proteome</keyword>
<dbReference type="EMBL" id="JAQIPB010000003">
    <property type="protein sequence ID" value="MDA7416897.1"/>
    <property type="molecule type" value="Genomic_DNA"/>
</dbReference>
<dbReference type="RefSeq" id="WP_271428119.1">
    <property type="nucleotide sequence ID" value="NZ_JAQIPB010000003.1"/>
</dbReference>
<dbReference type="Gene3D" id="3.40.710.10">
    <property type="entry name" value="DD-peptidase/beta-lactamase superfamily"/>
    <property type="match status" value="1"/>
</dbReference>
<keyword evidence="2" id="KW-0378">Hydrolase</keyword>
<organism evidence="2 3">
    <name type="scientific">Xenophilus arseniciresistens</name>
    <dbReference type="NCBI Taxonomy" id="1283306"/>
    <lineage>
        <taxon>Bacteria</taxon>
        <taxon>Pseudomonadati</taxon>
        <taxon>Pseudomonadota</taxon>
        <taxon>Betaproteobacteria</taxon>
        <taxon>Burkholderiales</taxon>
        <taxon>Comamonadaceae</taxon>
        <taxon>Xenophilus</taxon>
    </lineage>
</organism>
<dbReference type="InterPro" id="IPR050789">
    <property type="entry name" value="Diverse_Enzym_Activities"/>
</dbReference>
<evidence type="ECO:0000313" key="3">
    <source>
        <dbReference type="Proteomes" id="UP001212602"/>
    </source>
</evidence>
<accession>A0AAE3SZ84</accession>
<dbReference type="Pfam" id="PF00144">
    <property type="entry name" value="Beta-lactamase"/>
    <property type="match status" value="1"/>
</dbReference>